<organism evidence="4">
    <name type="scientific">marine sediment metagenome</name>
    <dbReference type="NCBI Taxonomy" id="412755"/>
    <lineage>
        <taxon>unclassified sequences</taxon>
        <taxon>metagenomes</taxon>
        <taxon>ecological metagenomes</taxon>
    </lineage>
</organism>
<keyword evidence="2" id="KW-0687">Ribonucleoprotein</keyword>
<evidence type="ECO:0000313" key="4">
    <source>
        <dbReference type="EMBL" id="GAF84337.1"/>
    </source>
</evidence>
<dbReference type="SUPFAM" id="SSF50715">
    <property type="entry name" value="Ribosomal protein L25-like"/>
    <property type="match status" value="1"/>
</dbReference>
<dbReference type="InterPro" id="IPR011035">
    <property type="entry name" value="Ribosomal_bL25/Gln-tRNA_synth"/>
</dbReference>
<dbReference type="AlphaFoldDB" id="X0T812"/>
<dbReference type="GO" id="GO:0005840">
    <property type="term" value="C:ribosome"/>
    <property type="evidence" value="ECO:0007669"/>
    <property type="project" value="UniProtKB-KW"/>
</dbReference>
<evidence type="ECO:0000256" key="1">
    <source>
        <dbReference type="ARBA" id="ARBA00022980"/>
    </source>
</evidence>
<reference evidence="4" key="1">
    <citation type="journal article" date="2014" name="Front. Microbiol.">
        <title>High frequency of phylogenetically diverse reductive dehalogenase-homologous genes in deep subseafloor sedimentary metagenomes.</title>
        <authorList>
            <person name="Kawai M."/>
            <person name="Futagami T."/>
            <person name="Toyoda A."/>
            <person name="Takaki Y."/>
            <person name="Nishi S."/>
            <person name="Hori S."/>
            <person name="Arai W."/>
            <person name="Tsubouchi T."/>
            <person name="Morono Y."/>
            <person name="Uchiyama I."/>
            <person name="Ito T."/>
            <person name="Fujiyama A."/>
            <person name="Inagaki F."/>
            <person name="Takami H."/>
        </authorList>
    </citation>
    <scope>NUCLEOTIDE SEQUENCE</scope>
    <source>
        <strain evidence="4">Expedition CK06-06</strain>
    </source>
</reference>
<gene>
    <name evidence="4" type="ORF">S01H1_12128</name>
</gene>
<dbReference type="CDD" id="cd00495">
    <property type="entry name" value="Ribosomal_L25_TL5_CTC"/>
    <property type="match status" value="1"/>
</dbReference>
<dbReference type="Gene3D" id="2.40.240.10">
    <property type="entry name" value="Ribosomal Protein L25, Chain P"/>
    <property type="match status" value="1"/>
</dbReference>
<dbReference type="GO" id="GO:0003735">
    <property type="term" value="F:structural constituent of ribosome"/>
    <property type="evidence" value="ECO:0007669"/>
    <property type="project" value="InterPro"/>
</dbReference>
<sequence>MVKKTAKEKIEVKVAKRKIVGRKVKKLRHEGILPANIYGKKVKSLAVQLNLKDFLPVYQKVGETGIIELKIG</sequence>
<accession>X0T812</accession>
<dbReference type="InterPro" id="IPR029751">
    <property type="entry name" value="Ribosomal_L25_dom"/>
</dbReference>
<dbReference type="EMBL" id="BARS01006208">
    <property type="protein sequence ID" value="GAF84337.1"/>
    <property type="molecule type" value="Genomic_DNA"/>
</dbReference>
<keyword evidence="1" id="KW-0689">Ribosomal protein</keyword>
<feature type="non-terminal residue" evidence="4">
    <location>
        <position position="72"/>
    </location>
</feature>
<dbReference type="GO" id="GO:0006412">
    <property type="term" value="P:translation"/>
    <property type="evidence" value="ECO:0007669"/>
    <property type="project" value="InterPro"/>
</dbReference>
<protein>
    <recommendedName>
        <fullName evidence="3">Large ribosomal subunit protein bL25 L25 domain-containing protein</fullName>
    </recommendedName>
</protein>
<comment type="caution">
    <text evidence="4">The sequence shown here is derived from an EMBL/GenBank/DDBJ whole genome shotgun (WGS) entry which is preliminary data.</text>
</comment>
<evidence type="ECO:0000256" key="2">
    <source>
        <dbReference type="ARBA" id="ARBA00023274"/>
    </source>
</evidence>
<dbReference type="Pfam" id="PF01386">
    <property type="entry name" value="Ribosomal_L25p"/>
    <property type="match status" value="1"/>
</dbReference>
<feature type="domain" description="Large ribosomal subunit protein bL25 L25" evidence="3">
    <location>
        <begin position="13"/>
        <end position="71"/>
    </location>
</feature>
<proteinExistence type="predicted"/>
<dbReference type="GO" id="GO:1990904">
    <property type="term" value="C:ribonucleoprotein complex"/>
    <property type="evidence" value="ECO:0007669"/>
    <property type="project" value="UniProtKB-KW"/>
</dbReference>
<evidence type="ECO:0000259" key="3">
    <source>
        <dbReference type="Pfam" id="PF01386"/>
    </source>
</evidence>
<dbReference type="InterPro" id="IPR020056">
    <property type="entry name" value="Rbsml_bL25/Gln-tRNA_synth_N"/>
</dbReference>
<name>X0T812_9ZZZZ</name>